<feature type="compositionally biased region" description="Polar residues" evidence="1">
    <location>
        <begin position="29"/>
        <end position="40"/>
    </location>
</feature>
<accession>A0A8J2JQH1</accession>
<dbReference type="EMBL" id="CAJVCH010119238">
    <property type="protein sequence ID" value="CAG7725242.1"/>
    <property type="molecule type" value="Genomic_DNA"/>
</dbReference>
<dbReference type="OrthoDB" id="8251182at2759"/>
<dbReference type="Proteomes" id="UP000708208">
    <property type="component" value="Unassembled WGS sequence"/>
</dbReference>
<keyword evidence="3" id="KW-1185">Reference proteome</keyword>
<proteinExistence type="predicted"/>
<gene>
    <name evidence="2" type="ORF">AFUS01_LOCUS14209</name>
</gene>
<organism evidence="2 3">
    <name type="scientific">Allacma fusca</name>
    <dbReference type="NCBI Taxonomy" id="39272"/>
    <lineage>
        <taxon>Eukaryota</taxon>
        <taxon>Metazoa</taxon>
        <taxon>Ecdysozoa</taxon>
        <taxon>Arthropoda</taxon>
        <taxon>Hexapoda</taxon>
        <taxon>Collembola</taxon>
        <taxon>Symphypleona</taxon>
        <taxon>Sminthuridae</taxon>
        <taxon>Allacma</taxon>
    </lineage>
</organism>
<evidence type="ECO:0000313" key="2">
    <source>
        <dbReference type="EMBL" id="CAG7725242.1"/>
    </source>
</evidence>
<evidence type="ECO:0000256" key="1">
    <source>
        <dbReference type="SAM" id="MobiDB-lite"/>
    </source>
</evidence>
<reference evidence="2" key="1">
    <citation type="submission" date="2021-06" db="EMBL/GenBank/DDBJ databases">
        <authorList>
            <person name="Hodson N. C."/>
            <person name="Mongue J. A."/>
            <person name="Jaron S. K."/>
        </authorList>
    </citation>
    <scope>NUCLEOTIDE SEQUENCE</scope>
</reference>
<protein>
    <submittedName>
        <fullName evidence="2">Uncharacterized protein</fullName>
    </submittedName>
</protein>
<evidence type="ECO:0000313" key="3">
    <source>
        <dbReference type="Proteomes" id="UP000708208"/>
    </source>
</evidence>
<dbReference type="AlphaFoldDB" id="A0A8J2JQH1"/>
<name>A0A8J2JQH1_9HEXA</name>
<sequence length="136" mass="15010">MNSGIPPAYANLKSASKGVFKMECEVTSSPSAYGSSRTNGGSPGSGTNASSRSSTGSAKSQLHVDFLDNGEVKEKREKYLTAKYGSHQMSLIRKRLSVEMWLYDELQKLFEEYTHAHYEFTSSKPSLDSQDEGLRL</sequence>
<feature type="compositionally biased region" description="Low complexity" evidence="1">
    <location>
        <begin position="45"/>
        <end position="60"/>
    </location>
</feature>
<feature type="region of interest" description="Disordered" evidence="1">
    <location>
        <begin position="29"/>
        <end position="69"/>
    </location>
</feature>
<comment type="caution">
    <text evidence="2">The sequence shown here is derived from an EMBL/GenBank/DDBJ whole genome shotgun (WGS) entry which is preliminary data.</text>
</comment>